<dbReference type="AlphaFoldDB" id="A0A4Y7QJZ3"/>
<name>A0A4Y7QJZ3_9AGAM</name>
<accession>A0A4Y7QJZ3</accession>
<feature type="region of interest" description="Disordered" evidence="1">
    <location>
        <begin position="228"/>
        <end position="260"/>
    </location>
</feature>
<organism evidence="2 3">
    <name type="scientific">Rickenella mellea</name>
    <dbReference type="NCBI Taxonomy" id="50990"/>
    <lineage>
        <taxon>Eukaryota</taxon>
        <taxon>Fungi</taxon>
        <taxon>Dikarya</taxon>
        <taxon>Basidiomycota</taxon>
        <taxon>Agaricomycotina</taxon>
        <taxon>Agaricomycetes</taxon>
        <taxon>Hymenochaetales</taxon>
        <taxon>Rickenellaceae</taxon>
        <taxon>Rickenella</taxon>
    </lineage>
</organism>
<evidence type="ECO:0000313" key="2">
    <source>
        <dbReference type="EMBL" id="TDL27974.1"/>
    </source>
</evidence>
<keyword evidence="3" id="KW-1185">Reference proteome</keyword>
<dbReference type="VEuPathDB" id="FungiDB:BD410DRAFT_338043"/>
<feature type="compositionally biased region" description="Low complexity" evidence="1">
    <location>
        <begin position="141"/>
        <end position="155"/>
    </location>
</feature>
<feature type="compositionally biased region" description="Basic and acidic residues" evidence="1">
    <location>
        <begin position="240"/>
        <end position="260"/>
    </location>
</feature>
<dbReference type="Proteomes" id="UP000294933">
    <property type="component" value="Unassembled WGS sequence"/>
</dbReference>
<evidence type="ECO:0000256" key="1">
    <source>
        <dbReference type="SAM" id="MobiDB-lite"/>
    </source>
</evidence>
<evidence type="ECO:0000313" key="3">
    <source>
        <dbReference type="Proteomes" id="UP000294933"/>
    </source>
</evidence>
<sequence>MNPPSPSSPTHPRQKARPQRPLPELPNAANEPRSPTRTPRHVSNSGIPCPELQQDPIDLICEHFNVKKVSLEEGVPAPARLDMPLSSAVQSLPDAILPTHVLAVYDRDSDPTTNPRATAMMIPINAEVWTRRLTVPLEPAHPSSPHSQPHSPISPGGRSKSPARLRRSVLSLPVTPFNVPHASSLPLLLVSALAIVPPNCIAASLLPQALLGELPACPAILSYALAYPGSSGSSRRRSTRITEDRDVAERGRDKEGDGDAHLKRLAKQNSGMWKNVLALGVKDRELTTLVEIAWNITAEAQRLRFGDRTPSRPPR</sequence>
<protein>
    <submittedName>
        <fullName evidence="2">Uncharacterized protein</fullName>
    </submittedName>
</protein>
<reference evidence="2 3" key="1">
    <citation type="submission" date="2018-06" db="EMBL/GenBank/DDBJ databases">
        <title>A transcriptomic atlas of mushroom development highlights an independent origin of complex multicellularity.</title>
        <authorList>
            <consortium name="DOE Joint Genome Institute"/>
            <person name="Krizsan K."/>
            <person name="Almasi E."/>
            <person name="Merenyi Z."/>
            <person name="Sahu N."/>
            <person name="Viragh M."/>
            <person name="Koszo T."/>
            <person name="Mondo S."/>
            <person name="Kiss B."/>
            <person name="Balint B."/>
            <person name="Kues U."/>
            <person name="Barry K."/>
            <person name="Hegedus J.C."/>
            <person name="Henrissat B."/>
            <person name="Johnson J."/>
            <person name="Lipzen A."/>
            <person name="Ohm R."/>
            <person name="Nagy I."/>
            <person name="Pangilinan J."/>
            <person name="Yan J."/>
            <person name="Xiong Y."/>
            <person name="Grigoriev I.V."/>
            <person name="Hibbett D.S."/>
            <person name="Nagy L.G."/>
        </authorList>
    </citation>
    <scope>NUCLEOTIDE SEQUENCE [LARGE SCALE GENOMIC DNA]</scope>
    <source>
        <strain evidence="2 3">SZMC22713</strain>
    </source>
</reference>
<feature type="region of interest" description="Disordered" evidence="1">
    <location>
        <begin position="137"/>
        <end position="164"/>
    </location>
</feature>
<dbReference type="STRING" id="50990.A0A4Y7QJZ3"/>
<proteinExistence type="predicted"/>
<feature type="region of interest" description="Disordered" evidence="1">
    <location>
        <begin position="1"/>
        <end position="50"/>
    </location>
</feature>
<gene>
    <name evidence="2" type="ORF">BD410DRAFT_338043</name>
</gene>
<dbReference type="EMBL" id="ML170158">
    <property type="protein sequence ID" value="TDL27974.1"/>
    <property type="molecule type" value="Genomic_DNA"/>
</dbReference>
<feature type="compositionally biased region" description="Polar residues" evidence="1">
    <location>
        <begin position="33"/>
        <end position="46"/>
    </location>
</feature>
<dbReference type="OrthoDB" id="2802364at2759"/>